<dbReference type="Gene3D" id="3.30.460.10">
    <property type="entry name" value="Beta Polymerase, domain 2"/>
    <property type="match status" value="1"/>
</dbReference>
<evidence type="ECO:0000313" key="2">
    <source>
        <dbReference type="Proteomes" id="UP001057998"/>
    </source>
</evidence>
<sequence length="191" mass="21346">MTPDVQALGLEGLPLQQALVASAIDAFYPDEDVLAAVLVGSLAKGGGDRVSDADVIVLTMRDRHRRAGDLFQKFEADKAIFYTLAGEHNGTVSFRKYLFEDLTSAEIHCLDLSEPFLFCQPYRILFDKADVVAQRLTDDPAPKHEDFPAYTCGDDGLIWELFDCIKWLSRGNTDLAKGYLKKLARELDEDR</sequence>
<keyword evidence="2" id="KW-1185">Reference proteome</keyword>
<accession>A0ABY5GKJ8</accession>
<dbReference type="InterPro" id="IPR043519">
    <property type="entry name" value="NT_sf"/>
</dbReference>
<name>A0ABY5GKJ8_9GAMM</name>
<proteinExistence type="predicted"/>
<evidence type="ECO:0008006" key="3">
    <source>
        <dbReference type="Google" id="ProtNLM"/>
    </source>
</evidence>
<organism evidence="1 2">
    <name type="scientific">Photobacterium atrarenae</name>
    <dbReference type="NCBI Taxonomy" id="865757"/>
    <lineage>
        <taxon>Bacteria</taxon>
        <taxon>Pseudomonadati</taxon>
        <taxon>Pseudomonadota</taxon>
        <taxon>Gammaproteobacteria</taxon>
        <taxon>Vibrionales</taxon>
        <taxon>Vibrionaceae</taxon>
        <taxon>Photobacterium</taxon>
    </lineage>
</organism>
<dbReference type="SUPFAM" id="SSF81301">
    <property type="entry name" value="Nucleotidyltransferase"/>
    <property type="match status" value="1"/>
</dbReference>
<dbReference type="RefSeq" id="WP_255390589.1">
    <property type="nucleotide sequence ID" value="NZ_CP101508.1"/>
</dbReference>
<protein>
    <recommendedName>
        <fullName evidence="3">Polymerase nucleotidyl transferase domain-containing protein</fullName>
    </recommendedName>
</protein>
<reference evidence="1" key="1">
    <citation type="submission" date="2022-07" db="EMBL/GenBank/DDBJ databases">
        <title>Genome sequencing of Photobacterium atrarenae GJH2-4.</title>
        <authorList>
            <person name="Park S.-J."/>
        </authorList>
    </citation>
    <scope>NUCLEOTIDE SEQUENCE</scope>
    <source>
        <strain evidence="1">GJH2-4</strain>
    </source>
</reference>
<dbReference type="Proteomes" id="UP001057998">
    <property type="component" value="Chromosome 1"/>
</dbReference>
<gene>
    <name evidence="1" type="ORF">NNL38_07385</name>
</gene>
<dbReference type="EMBL" id="CP101508">
    <property type="protein sequence ID" value="UTV29260.1"/>
    <property type="molecule type" value="Genomic_DNA"/>
</dbReference>
<evidence type="ECO:0000313" key="1">
    <source>
        <dbReference type="EMBL" id="UTV29260.1"/>
    </source>
</evidence>